<sequence length="112" mass="12664">VVREMCSASPGLGVKSAKNTINHSSRPLGDGSAPPTLPAADKNEEEKNKKTKRTVKKHATSEDHECQQRKCRRMFRSLHQHHIISQILSNSRSCRLWTNLLDIHPQEKTDVT</sequence>
<accession>A0A8J4X6Y3</accession>
<comment type="caution">
    <text evidence="2">The sequence shown here is derived from an EMBL/GenBank/DDBJ whole genome shotgun (WGS) entry which is preliminary data.</text>
</comment>
<feature type="compositionally biased region" description="Basic residues" evidence="1">
    <location>
        <begin position="49"/>
        <end position="58"/>
    </location>
</feature>
<organism evidence="2 3">
    <name type="scientific">Clarias magur</name>
    <name type="common">Asian catfish</name>
    <name type="synonym">Macropteronotus magur</name>
    <dbReference type="NCBI Taxonomy" id="1594786"/>
    <lineage>
        <taxon>Eukaryota</taxon>
        <taxon>Metazoa</taxon>
        <taxon>Chordata</taxon>
        <taxon>Craniata</taxon>
        <taxon>Vertebrata</taxon>
        <taxon>Euteleostomi</taxon>
        <taxon>Actinopterygii</taxon>
        <taxon>Neopterygii</taxon>
        <taxon>Teleostei</taxon>
        <taxon>Ostariophysi</taxon>
        <taxon>Siluriformes</taxon>
        <taxon>Clariidae</taxon>
        <taxon>Clarias</taxon>
    </lineage>
</organism>
<proteinExistence type="predicted"/>
<feature type="region of interest" description="Disordered" evidence="1">
    <location>
        <begin position="1"/>
        <end position="66"/>
    </location>
</feature>
<dbReference type="EMBL" id="QNUK01000062">
    <property type="protein sequence ID" value="KAF5904139.1"/>
    <property type="molecule type" value="Genomic_DNA"/>
</dbReference>
<evidence type="ECO:0000313" key="3">
    <source>
        <dbReference type="Proteomes" id="UP000727407"/>
    </source>
</evidence>
<dbReference type="Proteomes" id="UP000727407">
    <property type="component" value="Unassembled WGS sequence"/>
</dbReference>
<feature type="non-terminal residue" evidence="2">
    <location>
        <position position="112"/>
    </location>
</feature>
<reference evidence="2" key="1">
    <citation type="submission" date="2020-07" db="EMBL/GenBank/DDBJ databases">
        <title>Clarias magur genome sequencing, assembly and annotation.</title>
        <authorList>
            <person name="Kushwaha B."/>
            <person name="Kumar R."/>
            <person name="Das P."/>
            <person name="Joshi C.G."/>
            <person name="Kumar D."/>
            <person name="Nagpure N.S."/>
            <person name="Pandey M."/>
            <person name="Agarwal S."/>
            <person name="Srivastava S."/>
            <person name="Singh M."/>
            <person name="Sahoo L."/>
            <person name="Jayasankar P."/>
            <person name="Meher P.K."/>
            <person name="Koringa P.G."/>
            <person name="Iquebal M.A."/>
            <person name="Das S.P."/>
            <person name="Bit A."/>
            <person name="Patnaik S."/>
            <person name="Patel N."/>
            <person name="Shah T.M."/>
            <person name="Hinsu A."/>
            <person name="Jena J.K."/>
        </authorList>
    </citation>
    <scope>NUCLEOTIDE SEQUENCE</scope>
    <source>
        <strain evidence="2">CIFAMagur01</strain>
        <tissue evidence="2">Testis</tissue>
    </source>
</reference>
<name>A0A8J4X6Y3_CLAMG</name>
<keyword evidence="3" id="KW-1185">Reference proteome</keyword>
<gene>
    <name evidence="2" type="primary">abcG21</name>
    <name evidence="2" type="ORF">DAT39_006132</name>
</gene>
<protein>
    <submittedName>
        <fullName evidence="2">ABC transporter G family member 21</fullName>
    </submittedName>
</protein>
<dbReference type="AlphaFoldDB" id="A0A8J4X6Y3"/>
<evidence type="ECO:0000256" key="1">
    <source>
        <dbReference type="SAM" id="MobiDB-lite"/>
    </source>
</evidence>
<feature type="non-terminal residue" evidence="2">
    <location>
        <position position="1"/>
    </location>
</feature>
<evidence type="ECO:0000313" key="2">
    <source>
        <dbReference type="EMBL" id="KAF5904139.1"/>
    </source>
</evidence>